<dbReference type="OrthoDB" id="5170249at2"/>
<feature type="chain" id="PRO_5038606067" description="DUF1023 domain-containing protein" evidence="1">
    <location>
        <begin position="30"/>
        <end position="322"/>
    </location>
</feature>
<dbReference type="SUPFAM" id="SSF53474">
    <property type="entry name" value="alpha/beta-Hydrolases"/>
    <property type="match status" value="1"/>
</dbReference>
<evidence type="ECO:0000256" key="1">
    <source>
        <dbReference type="SAM" id="SignalP"/>
    </source>
</evidence>
<keyword evidence="1" id="KW-0732">Signal</keyword>
<comment type="caution">
    <text evidence="3">The sequence shown here is derived from an EMBL/GenBank/DDBJ whole genome shotgun (WGS) entry which is preliminary data.</text>
</comment>
<feature type="domain" description="DUF1023" evidence="2">
    <location>
        <begin position="95"/>
        <end position="268"/>
    </location>
</feature>
<gene>
    <name evidence="3" type="ORF">F9B16_32815</name>
</gene>
<evidence type="ECO:0000313" key="4">
    <source>
        <dbReference type="Proteomes" id="UP000483004"/>
    </source>
</evidence>
<sequence>MSSGHPALGRRTRAVTAAAVLTVAASTTAAAGHAEAYAGPAPLPALSSATLDARYQATGTEIARSWATARRVRDHDRARALSAFLAPGRRFLAFDARGRGLAVEVLGDLASADRIAVVVPGADTALANFDSPKFVGGGSRALYRQARADAPAARIAVVAWLGYRTPRTLSPEVLTGGRAAAGARALGRFLTGVHRVNGRARIALLCHSYGSVVCGKAARGLGAAPVDDIALFGSPGVTAHRASDLGPSARVWAGRSTGDWTQYVPKVSFAGIGFGADPVSPGFGARRFDAGSGPHSAYLKPGTVALRNLALIALGRDAEVTR</sequence>
<organism evidence="3 4">
    <name type="scientific">Actinomadura montaniterrae</name>
    <dbReference type="NCBI Taxonomy" id="1803903"/>
    <lineage>
        <taxon>Bacteria</taxon>
        <taxon>Bacillati</taxon>
        <taxon>Actinomycetota</taxon>
        <taxon>Actinomycetes</taxon>
        <taxon>Streptosporangiales</taxon>
        <taxon>Thermomonosporaceae</taxon>
        <taxon>Actinomadura</taxon>
    </lineage>
</organism>
<reference evidence="3 4" key="1">
    <citation type="submission" date="2019-09" db="EMBL/GenBank/DDBJ databases">
        <title>Actinomadura physcomitrii sp. nov., a novel actinomycete isolated from moss [Physcomitrium sphaericum (Ludw) Fuernr].</title>
        <authorList>
            <person name="Liu C."/>
            <person name="Zhuang X."/>
        </authorList>
    </citation>
    <scope>NUCLEOTIDE SEQUENCE [LARGE SCALE GENOMIC DNA]</scope>
    <source>
        <strain evidence="3 4">CYP1-1B</strain>
    </source>
</reference>
<dbReference type="Proteomes" id="UP000483004">
    <property type="component" value="Unassembled WGS sequence"/>
</dbReference>
<feature type="signal peptide" evidence="1">
    <location>
        <begin position="1"/>
        <end position="29"/>
    </location>
</feature>
<evidence type="ECO:0000259" key="2">
    <source>
        <dbReference type="Pfam" id="PF06259"/>
    </source>
</evidence>
<dbReference type="RefSeq" id="WP_151544109.1">
    <property type="nucleotide sequence ID" value="NZ_WBMR01000129.1"/>
</dbReference>
<protein>
    <recommendedName>
        <fullName evidence="2">DUF1023 domain-containing protein</fullName>
    </recommendedName>
</protein>
<name>A0A6L3VPW0_9ACTN</name>
<evidence type="ECO:0000313" key="3">
    <source>
        <dbReference type="EMBL" id="KAB2371180.1"/>
    </source>
</evidence>
<proteinExistence type="predicted"/>
<dbReference type="AlphaFoldDB" id="A0A6L3VPW0"/>
<dbReference type="EMBL" id="WBMR01000129">
    <property type="protein sequence ID" value="KAB2371180.1"/>
    <property type="molecule type" value="Genomic_DNA"/>
</dbReference>
<keyword evidence="4" id="KW-1185">Reference proteome</keyword>
<dbReference type="InterPro" id="IPR029058">
    <property type="entry name" value="AB_hydrolase_fold"/>
</dbReference>
<accession>A0A6L3VPW0</accession>
<dbReference type="Pfam" id="PF06259">
    <property type="entry name" value="Abhydrolase_8"/>
    <property type="match status" value="1"/>
</dbReference>
<dbReference type="InterPro" id="IPR010427">
    <property type="entry name" value="DUF1023"/>
</dbReference>
<dbReference type="Gene3D" id="3.40.50.1820">
    <property type="entry name" value="alpha/beta hydrolase"/>
    <property type="match status" value="1"/>
</dbReference>